<dbReference type="InterPro" id="IPR036397">
    <property type="entry name" value="RNaseH_sf"/>
</dbReference>
<keyword evidence="5" id="KW-1185">Reference proteome</keyword>
<dbReference type="SUPFAM" id="SSF53098">
    <property type="entry name" value="Ribonuclease H-like"/>
    <property type="match status" value="1"/>
</dbReference>
<gene>
    <name evidence="3" type="ORF">C1SCF055_LOCUS33647</name>
</gene>
<dbReference type="Proteomes" id="UP001152797">
    <property type="component" value="Unassembled WGS sequence"/>
</dbReference>
<dbReference type="EMBL" id="CAMXCT010004223">
    <property type="protein sequence ID" value="CAI4008184.1"/>
    <property type="molecule type" value="Genomic_DNA"/>
</dbReference>
<feature type="region of interest" description="Disordered" evidence="1">
    <location>
        <begin position="683"/>
        <end position="714"/>
    </location>
</feature>
<dbReference type="InterPro" id="IPR012337">
    <property type="entry name" value="RNaseH-like_sf"/>
</dbReference>
<evidence type="ECO:0000313" key="4">
    <source>
        <dbReference type="EMBL" id="CAL1161559.1"/>
    </source>
</evidence>
<organism evidence="3">
    <name type="scientific">Cladocopium goreaui</name>
    <dbReference type="NCBI Taxonomy" id="2562237"/>
    <lineage>
        <taxon>Eukaryota</taxon>
        <taxon>Sar</taxon>
        <taxon>Alveolata</taxon>
        <taxon>Dinophyceae</taxon>
        <taxon>Suessiales</taxon>
        <taxon>Symbiodiniaceae</taxon>
        <taxon>Cladocopium</taxon>
    </lineage>
</organism>
<feature type="domain" description="C2H2-type" evidence="2">
    <location>
        <begin position="1896"/>
        <end position="1917"/>
    </location>
</feature>
<evidence type="ECO:0000259" key="2">
    <source>
        <dbReference type="PROSITE" id="PS00028"/>
    </source>
</evidence>
<feature type="compositionally biased region" description="Basic and acidic residues" evidence="1">
    <location>
        <begin position="343"/>
        <end position="353"/>
    </location>
</feature>
<feature type="region of interest" description="Disordered" evidence="1">
    <location>
        <begin position="466"/>
        <end position="486"/>
    </location>
</feature>
<comment type="caution">
    <text evidence="3">The sequence shown here is derived from an EMBL/GenBank/DDBJ whole genome shotgun (WGS) entry which is preliminary data.</text>
</comment>
<feature type="compositionally biased region" description="Acidic residues" evidence="1">
    <location>
        <begin position="475"/>
        <end position="485"/>
    </location>
</feature>
<dbReference type="Gene3D" id="3.30.420.10">
    <property type="entry name" value="Ribonuclease H-like superfamily/Ribonuclease H"/>
    <property type="match status" value="1"/>
</dbReference>
<reference evidence="4" key="2">
    <citation type="submission" date="2024-04" db="EMBL/GenBank/DDBJ databases">
        <authorList>
            <person name="Chen Y."/>
            <person name="Shah S."/>
            <person name="Dougan E. K."/>
            <person name="Thang M."/>
            <person name="Chan C."/>
        </authorList>
    </citation>
    <scope>NUCLEOTIDE SEQUENCE [LARGE SCALE GENOMIC DNA]</scope>
</reference>
<sequence>MATQKSPAWKCIDCRRMIKGNDIYCPACGQHWEDCMDRDHQDVAAQDTHRPLTPSRHSTYRGQTQDASWNWNRRPSQSPRQRQRPRSRRQHGHGGDPQTNVVQKGKGKGKGKGSHGRGKAAPQQAPAQNAHRLGQEGMAPLPPPPLPPQSSFGDAPWTQLAPPFPTANAPCPETHFPSEAEIKLRNVLGILKKNETELPPEVSEMVKDTKLTEGLSTIKNMHDAVENLGVAQQSFEKACFARAQNLASWRQFLHLSLQRWQEYTQHFLSQEKYNMEQIATAREAVQSAQAIFKNLQEKGVITIDAEEDPAMMEEEPMKTESSRRIQEGLEHMTTSLEQLANQADKEHAEEQQLKKRARKEPPDDTGTSLPTVAPSSASAALGSKAMDTLTMYTTTVMHDSFCEAHAKPWGWFHCPDVWSYDFDDDCYRALRLNRNALDPLSLQAVSIRHLPLHNMLRLSDAWHQPLPPDMRSTEEQPEEGDEDFIPDPVRAPQFVRDLLALAEQHRIFNQLDGAGILRVRTWYLHHQDDRRCLHPRILEYDADWRHWEIELGSAWRTHIRPNEEIQIHVAAPDPYRGYMSRPAQADLIISQGHWLPHFSTITTVHRTSRLHAPLSYALACSLERRVSGVRLADEADVLTTWNQARTRCSISHGWNRIPFTLRPAHEVFAGHAFVIQVSDIEPLGEPARAPPSPPHADACRDRDSQPSHDFDMQEGHFDEDADQHIATDSKSSGATYFTQQEIGNAWGFVIYIARPPFTNHPSDANSLMQREGPVSSADEPVTLLLDEMLTTAIEILSGSPEVQLPSFIEVPVAFEEWHIEQELNAFGHDCKAYTFGSHRKAFCIPRQLLPSQPSWHVLFAHVDPCVVTGTFVHTFSAKWDEIQLMKVLHQLGFEKAFILAIEPKDLAFTLVTFGESHGSLAHVEKQRPSRPWPPRQKRIELPQVTVHALAALDTTCPLEAIDRLIIYVDGSSQPNQKHLPPLRVDAEGIPDAWAFLVIGEKYVSNDQSTFHLLGWHAQQVRYDPASPNFAGALKVNSHIAEREGLFFAALWRAKLNCNLPTVFRSDSKLTCGQATGSIGAAEIDLSYSLLRGIFQFLETAMDRNDLLVEHIYGHNNDPWNEAVDTLAKNEAQRSYFLPRIDVDLNKWGTAIPFLWMLAGERFGCPTFCGEGFDVHAPDRPACMHDDMLVTANPSPSTTVANSASPIEFRISLATGNVSTLGVGARGLAGKLDYLKDQFKGFHLNFLGVQEARTKEGTLNAQDILRFCSGADSKNLGVELWCNLAQPFAFANHRPHFFQASDLLYYIETHGDCSLWSRMRCGMLTSLWVMHHTVVMLLRNVQLWWDDTAAIVDSYNIELRPLFVLIDANASPGPCDHHTVLGPGYSASSSTTLWRQFLTDHELCLPATSALHVGPQYTWTAPDGVDKHFIDFVAIPQKFLSSCTWTQTLEQFDLNPLHEDHLAVGLELAWDINDLELWLLRKRKFHLRRRLRLTQRTTSLERVARFFTGWRSQAGGQVEHLPALIDGSLSFEVSLRCSEVLRAAELWATCRTLKHKLSVAKKETLAAKIEELSHLNSASDILCTLKPFVGSSNALKKGPKPLPLVHNEEGQPCGSSAEALDRWISFFMCMEGGSRVDQPNQRAMWINNLQEFATNNLEVNVHEVPSLVELETAFRRVKKGKACGPDFLPSELFHYFPAVIAKQCYATLLKVALQGQECLLHKGGTLVPLWKGKGDKSSCSSFRSILLSSHFGKTLHRALRLKQAHLYESYMHAQQLGGRRRTAVTLGTHLARAFMRFHKSQGRPTALLFLDLMEAFYRVIRPLALSGTLDDEVLATMAARLRLDHDTLEELQRLLTQPGAIEVLQAHLDIFALLKDHGHYVPLQIAQKDVAQEVYGCMQCGIACRSKAGEGAHMFRTHGLMHPVRHLFQTTQCAICLTEYFTFGKLKMHLIRNEGCRRMWHGLRAFNIPMPGLGSLADEALHQQEDGLLPPLRAEGPHRDFQRGSDFDLFDENLFEELALLILHATDLDELRAELHGCIQQKPISWTKCCATLAELQRNLDAEAQDLGALPWRDVSNLIRCCQQPDEWPFLLVGRVEFSEHFGDIAHIEAACGDIRLDPAAFDIPRVWGKHRIVLHAFAGRRRPGDFQFYLDRLLATCADGVLIHAVSMDIIYDSTLGDASSRSTQQFWFKGIDQGWVVGFIGGPPCETWSKARGVEVLGDHTRKGPRIIRTASELWGFDALGLKELEQVSMGNELLLFSLVCIFRLALRGGVAILEHPAEPDAEDAASIWRLQIVILLTHLPGVEVLHVLQGHFGAPSPKPTHLLSLNLPGLPAALRECAVCEQPPKRSAIGLQTDGQWATAKLKEYPPALCFAFAKCFYTHLRSVRIDDSAAQAEDFLSQCKTLLVQDFSVHYGKDFAG</sequence>
<protein>
    <recommendedName>
        <fullName evidence="2">C2H2-type domain-containing protein</fullName>
    </recommendedName>
</protein>
<feature type="compositionally biased region" description="Polar residues" evidence="1">
    <location>
        <begin position="365"/>
        <end position="378"/>
    </location>
</feature>
<reference evidence="3" key="1">
    <citation type="submission" date="2022-10" db="EMBL/GenBank/DDBJ databases">
        <authorList>
            <person name="Chen Y."/>
            <person name="Dougan E. K."/>
            <person name="Chan C."/>
            <person name="Rhodes N."/>
            <person name="Thang M."/>
        </authorList>
    </citation>
    <scope>NUCLEOTIDE SEQUENCE</scope>
</reference>
<proteinExistence type="predicted"/>
<dbReference type="InterPro" id="IPR036691">
    <property type="entry name" value="Endo/exonu/phosph_ase_sf"/>
</dbReference>
<feature type="compositionally biased region" description="Basic residues" evidence="1">
    <location>
        <begin position="81"/>
        <end position="92"/>
    </location>
</feature>
<feature type="compositionally biased region" description="Low complexity" evidence="1">
    <location>
        <begin position="119"/>
        <end position="130"/>
    </location>
</feature>
<dbReference type="PANTHER" id="PTHR19446">
    <property type="entry name" value="REVERSE TRANSCRIPTASES"/>
    <property type="match status" value="1"/>
</dbReference>
<dbReference type="GO" id="GO:0003676">
    <property type="term" value="F:nucleic acid binding"/>
    <property type="evidence" value="ECO:0007669"/>
    <property type="project" value="InterPro"/>
</dbReference>
<evidence type="ECO:0000313" key="5">
    <source>
        <dbReference type="Proteomes" id="UP001152797"/>
    </source>
</evidence>
<feature type="compositionally biased region" description="Basic and acidic residues" evidence="1">
    <location>
        <begin position="697"/>
        <end position="714"/>
    </location>
</feature>
<feature type="compositionally biased region" description="Basic residues" evidence="1">
    <location>
        <begin position="105"/>
        <end position="118"/>
    </location>
</feature>
<evidence type="ECO:0000313" key="3">
    <source>
        <dbReference type="EMBL" id="CAI4008184.1"/>
    </source>
</evidence>
<evidence type="ECO:0000256" key="1">
    <source>
        <dbReference type="SAM" id="MobiDB-lite"/>
    </source>
</evidence>
<dbReference type="EMBL" id="CAMXCT030004223">
    <property type="protein sequence ID" value="CAL4795496.1"/>
    <property type="molecule type" value="Genomic_DNA"/>
</dbReference>
<dbReference type="OrthoDB" id="415871at2759"/>
<dbReference type="EMBL" id="CAMXCT020004223">
    <property type="protein sequence ID" value="CAL1161559.1"/>
    <property type="molecule type" value="Genomic_DNA"/>
</dbReference>
<feature type="compositionally biased region" description="Polar residues" evidence="1">
    <location>
        <begin position="55"/>
        <end position="71"/>
    </location>
</feature>
<dbReference type="Gene3D" id="3.60.10.10">
    <property type="entry name" value="Endonuclease/exonuclease/phosphatase"/>
    <property type="match status" value="1"/>
</dbReference>
<dbReference type="PROSITE" id="PS00028">
    <property type="entry name" value="ZINC_FINGER_C2H2_1"/>
    <property type="match status" value="1"/>
</dbReference>
<accession>A0A9P1DCQ6</accession>
<name>A0A9P1DCQ6_9DINO</name>
<feature type="region of interest" description="Disordered" evidence="1">
    <location>
        <begin position="46"/>
        <end position="175"/>
    </location>
</feature>
<feature type="region of interest" description="Disordered" evidence="1">
    <location>
        <begin position="341"/>
        <end position="380"/>
    </location>
</feature>
<dbReference type="InterPro" id="IPR013087">
    <property type="entry name" value="Znf_C2H2_type"/>
</dbReference>